<organism evidence="1 2">
    <name type="scientific">Cryobacterium flavum</name>
    <dbReference type="NCBI Taxonomy" id="1424659"/>
    <lineage>
        <taxon>Bacteria</taxon>
        <taxon>Bacillati</taxon>
        <taxon>Actinomycetota</taxon>
        <taxon>Actinomycetes</taxon>
        <taxon>Micrococcales</taxon>
        <taxon>Microbacteriaceae</taxon>
        <taxon>Cryobacterium</taxon>
    </lineage>
</organism>
<dbReference type="AlphaFoldDB" id="A0A5E9G245"/>
<dbReference type="EMBL" id="FNIB01000013">
    <property type="protein sequence ID" value="SDO24270.1"/>
    <property type="molecule type" value="Genomic_DNA"/>
</dbReference>
<proteinExistence type="predicted"/>
<sequence length="56" mass="5585">MIGLPRKSRSPIEDALGAGGVLIERGGALNIAALGMLVLRNGNGTSPAAENADLSV</sequence>
<accession>A0A5E9G245</accession>
<gene>
    <name evidence="1" type="ORF">SAMN05216368_11333</name>
</gene>
<evidence type="ECO:0000313" key="2">
    <source>
        <dbReference type="Proteomes" id="UP000199639"/>
    </source>
</evidence>
<evidence type="ECO:0000313" key="1">
    <source>
        <dbReference type="EMBL" id="SDO24270.1"/>
    </source>
</evidence>
<protein>
    <submittedName>
        <fullName evidence="1">Uncharacterized protein</fullName>
    </submittedName>
</protein>
<reference evidence="1 2" key="1">
    <citation type="submission" date="2016-10" db="EMBL/GenBank/DDBJ databases">
        <authorList>
            <person name="Varghese N."/>
            <person name="Submissions S."/>
        </authorList>
    </citation>
    <scope>NUCLEOTIDE SEQUENCE [LARGE SCALE GENOMIC DNA]</scope>
    <source>
        <strain evidence="1 2">CGMCC 1.11215</strain>
    </source>
</reference>
<dbReference type="Proteomes" id="UP000199639">
    <property type="component" value="Unassembled WGS sequence"/>
</dbReference>
<name>A0A5E9G245_9MICO</name>